<gene>
    <name evidence="2" type="ORF">ABS361_14540</name>
</gene>
<dbReference type="SUPFAM" id="SSF158682">
    <property type="entry name" value="TerB-like"/>
    <property type="match status" value="1"/>
</dbReference>
<accession>A0AAU7X5U2</accession>
<reference evidence="2" key="1">
    <citation type="submission" date="2024-06" db="EMBL/GenBank/DDBJ databases">
        <title>Methylostella associata gen. nov., sp. nov., a novel Ancalomicrobiaceae-affiliated facultatively methylotrophic bacteria that feed on methanotrophs of the genus Methylococcus.</title>
        <authorList>
            <person name="Saltykova V."/>
            <person name="Danilova O.V."/>
            <person name="Oshkin I.Y."/>
            <person name="Belova S.E."/>
            <person name="Pimenov N.V."/>
            <person name="Dedysh S.N."/>
        </authorList>
    </citation>
    <scope>NUCLEOTIDE SEQUENCE</scope>
    <source>
        <strain evidence="2">S20</strain>
    </source>
</reference>
<dbReference type="KEGG" id="mflg:ABS361_14540"/>
<dbReference type="Pfam" id="PF05099">
    <property type="entry name" value="TerB"/>
    <property type="match status" value="1"/>
</dbReference>
<dbReference type="EMBL" id="CP158568">
    <property type="protein sequence ID" value="XBY43308.1"/>
    <property type="molecule type" value="Genomic_DNA"/>
</dbReference>
<evidence type="ECO:0000259" key="1">
    <source>
        <dbReference type="Pfam" id="PF05099"/>
    </source>
</evidence>
<organism evidence="2">
    <name type="scientific">Methyloraptor flagellatus</name>
    <dbReference type="NCBI Taxonomy" id="3162530"/>
    <lineage>
        <taxon>Bacteria</taxon>
        <taxon>Pseudomonadati</taxon>
        <taxon>Pseudomonadota</taxon>
        <taxon>Alphaproteobacteria</taxon>
        <taxon>Hyphomicrobiales</taxon>
        <taxon>Ancalomicrobiaceae</taxon>
        <taxon>Methyloraptor</taxon>
    </lineage>
</organism>
<dbReference type="CDD" id="cd07176">
    <property type="entry name" value="terB"/>
    <property type="match status" value="1"/>
</dbReference>
<dbReference type="InterPro" id="IPR007791">
    <property type="entry name" value="DjlA_N"/>
</dbReference>
<dbReference type="InterPro" id="IPR029024">
    <property type="entry name" value="TerB-like"/>
</dbReference>
<proteinExistence type="predicted"/>
<name>A0AAU7X5U2_9HYPH</name>
<dbReference type="Gene3D" id="1.10.3680.10">
    <property type="entry name" value="TerB-like"/>
    <property type="match status" value="1"/>
</dbReference>
<dbReference type="RefSeq" id="WP_407048407.1">
    <property type="nucleotide sequence ID" value="NZ_CP158568.1"/>
</dbReference>
<feature type="domain" description="Co-chaperone DjlA N-terminal" evidence="1">
    <location>
        <begin position="8"/>
        <end position="120"/>
    </location>
</feature>
<protein>
    <submittedName>
        <fullName evidence="2">Tellurite resistance TerB family protein</fullName>
    </submittedName>
</protein>
<evidence type="ECO:0000313" key="2">
    <source>
        <dbReference type="EMBL" id="XBY43308.1"/>
    </source>
</evidence>
<dbReference type="AlphaFoldDB" id="A0AAU7X5U2"/>
<sequence length="137" mass="15065">MPKSFTPHEALIHLMVTVSVADRAMTDIELEAIGHLVDKAPVFEGFDRKGLPAVATRTAELLRGTDGIDQILAAAKAALPERLLETAYALVVEVAAADTVAEQEELRFLEEIRDAFNLDPLVTAAIERSARVRYRRL</sequence>